<dbReference type="Proteomes" id="UP000683925">
    <property type="component" value="Unassembled WGS sequence"/>
</dbReference>
<dbReference type="OrthoDB" id="10519632at2759"/>
<comment type="caution">
    <text evidence="1">The sequence shown here is derived from an EMBL/GenBank/DDBJ whole genome shotgun (WGS) entry which is preliminary data.</text>
</comment>
<protein>
    <submittedName>
        <fullName evidence="1">Uncharacterized protein</fullName>
    </submittedName>
</protein>
<gene>
    <name evidence="1" type="ORF">POCTA_138.1.T0500021</name>
</gene>
<sequence length="133" mass="15290">MSIIIYPNVCLLTLMETFTNINNTLIQQLVLKAFYNSITKFSDLLFSIKIKQMQLRTRIHKNPTEMYVNIAVFSISVLGLDNIVIKSNSEVVLKALLDFAIHQLRLKRMISSKANSKQIVPKLKHLEQREKSG</sequence>
<name>A0A8S1URQ0_PAROT</name>
<accession>A0A8S1URQ0</accession>
<proteinExistence type="predicted"/>
<reference evidence="1" key="1">
    <citation type="submission" date="2021-01" db="EMBL/GenBank/DDBJ databases">
        <authorList>
            <consortium name="Genoscope - CEA"/>
            <person name="William W."/>
        </authorList>
    </citation>
    <scope>NUCLEOTIDE SEQUENCE</scope>
</reference>
<dbReference type="AlphaFoldDB" id="A0A8S1URQ0"/>
<keyword evidence="2" id="KW-1185">Reference proteome</keyword>
<evidence type="ECO:0000313" key="1">
    <source>
        <dbReference type="EMBL" id="CAD8167321.1"/>
    </source>
</evidence>
<organism evidence="1 2">
    <name type="scientific">Paramecium octaurelia</name>
    <dbReference type="NCBI Taxonomy" id="43137"/>
    <lineage>
        <taxon>Eukaryota</taxon>
        <taxon>Sar</taxon>
        <taxon>Alveolata</taxon>
        <taxon>Ciliophora</taxon>
        <taxon>Intramacronucleata</taxon>
        <taxon>Oligohymenophorea</taxon>
        <taxon>Peniculida</taxon>
        <taxon>Parameciidae</taxon>
        <taxon>Paramecium</taxon>
    </lineage>
</organism>
<dbReference type="EMBL" id="CAJJDP010000050">
    <property type="protein sequence ID" value="CAD8167321.1"/>
    <property type="molecule type" value="Genomic_DNA"/>
</dbReference>
<evidence type="ECO:0000313" key="2">
    <source>
        <dbReference type="Proteomes" id="UP000683925"/>
    </source>
</evidence>